<evidence type="ECO:0000313" key="3">
    <source>
        <dbReference type="Proteomes" id="UP000317036"/>
    </source>
</evidence>
<reference evidence="2 3" key="1">
    <citation type="submission" date="2019-07" db="EMBL/GenBank/DDBJ databases">
        <authorList>
            <person name="Kim J."/>
        </authorList>
    </citation>
    <scope>NUCLEOTIDE SEQUENCE [LARGE SCALE GENOMIC DNA]</scope>
    <source>
        <strain evidence="2 3">JC52</strain>
    </source>
</reference>
<proteinExistence type="predicted"/>
<feature type="region of interest" description="Disordered" evidence="1">
    <location>
        <begin position="243"/>
        <end position="301"/>
    </location>
</feature>
<dbReference type="Proteomes" id="UP000317036">
    <property type="component" value="Unassembled WGS sequence"/>
</dbReference>
<dbReference type="InterPro" id="IPR007877">
    <property type="entry name" value="DUF707"/>
</dbReference>
<dbReference type="AlphaFoldDB" id="A0A559KI76"/>
<name>A0A559KI76_9BACL</name>
<keyword evidence="3" id="KW-1185">Reference proteome</keyword>
<dbReference type="Pfam" id="PF05212">
    <property type="entry name" value="DUF707"/>
    <property type="match status" value="1"/>
</dbReference>
<evidence type="ECO:0000256" key="1">
    <source>
        <dbReference type="SAM" id="MobiDB-lite"/>
    </source>
</evidence>
<organism evidence="2 3">
    <name type="scientific">Paenibacillus cremeus</name>
    <dbReference type="NCBI Taxonomy" id="2163881"/>
    <lineage>
        <taxon>Bacteria</taxon>
        <taxon>Bacillati</taxon>
        <taxon>Bacillota</taxon>
        <taxon>Bacilli</taxon>
        <taxon>Bacillales</taxon>
        <taxon>Paenibacillaceae</taxon>
        <taxon>Paenibacillus</taxon>
    </lineage>
</organism>
<feature type="compositionally biased region" description="Low complexity" evidence="1">
    <location>
        <begin position="243"/>
        <end position="252"/>
    </location>
</feature>
<dbReference type="RefSeq" id="WP_144842413.1">
    <property type="nucleotide sequence ID" value="NZ_VNJI01000001.1"/>
</dbReference>
<dbReference type="OrthoDB" id="2938920at2"/>
<protein>
    <submittedName>
        <fullName evidence="2">DUF707 domain-containing protein</fullName>
    </submittedName>
</protein>
<accession>A0A559KI76</accession>
<comment type="caution">
    <text evidence="2">The sequence shown here is derived from an EMBL/GenBank/DDBJ whole genome shotgun (WGS) entry which is preliminary data.</text>
</comment>
<evidence type="ECO:0000313" key="2">
    <source>
        <dbReference type="EMBL" id="TVY11831.1"/>
    </source>
</evidence>
<gene>
    <name evidence="2" type="ORF">FPZ49_00620</name>
</gene>
<sequence>MYGFGETSDKRYLVIANVGDDSLHHEWLVPGEHKNFDLCLWYFGQQPGRYETECDYYFAAPGYKYPTLKRLVESYGEQIFRYDAIWLPDEDISASATTINRMFELFREQGFQLAQPALTRDSYYSHQVTVVNEAYRFRYSHFVEVMAPIFSRESFMLCWPSFDWCESGWGLDLIWPMVISHPHRMIGVLDETPVRHTRPIGGGMLYKKLARSPVEEMNELSRRFGFAISTYGLPHYDGVPSGLPAAAPAGGPSRKRRRKGKKIRKNLRRKYPRLLRNGKAKARKGRRKRRKRELKRKEWRG</sequence>
<dbReference type="EMBL" id="VNJI01000001">
    <property type="protein sequence ID" value="TVY11831.1"/>
    <property type="molecule type" value="Genomic_DNA"/>
</dbReference>
<feature type="compositionally biased region" description="Basic residues" evidence="1">
    <location>
        <begin position="253"/>
        <end position="301"/>
    </location>
</feature>